<protein>
    <recommendedName>
        <fullName evidence="3">Peptidase A2 domain-containing protein</fullName>
    </recommendedName>
</protein>
<dbReference type="Gene3D" id="2.40.70.10">
    <property type="entry name" value="Acid Proteases"/>
    <property type="match status" value="1"/>
</dbReference>
<dbReference type="EMBL" id="AMZH03002493">
    <property type="protein sequence ID" value="RRT75379.1"/>
    <property type="molecule type" value="Genomic_DNA"/>
</dbReference>
<name>A0A427AGK0_ENSVE</name>
<evidence type="ECO:0000313" key="1">
    <source>
        <dbReference type="EMBL" id="RRT75379.1"/>
    </source>
</evidence>
<dbReference type="Proteomes" id="UP000287651">
    <property type="component" value="Unassembled WGS sequence"/>
</dbReference>
<dbReference type="PANTHER" id="PTHR33240:SF8">
    <property type="entry name" value="OS03G0439900 PROTEIN"/>
    <property type="match status" value="1"/>
</dbReference>
<dbReference type="CDD" id="cd00303">
    <property type="entry name" value="retropepsin_like"/>
    <property type="match status" value="1"/>
</dbReference>
<proteinExistence type="predicted"/>
<evidence type="ECO:0008006" key="3">
    <source>
        <dbReference type="Google" id="ProtNLM"/>
    </source>
</evidence>
<gene>
    <name evidence="1" type="ORF">B296_00009499</name>
</gene>
<dbReference type="PANTHER" id="PTHR33240">
    <property type="entry name" value="OS08G0508500 PROTEIN"/>
    <property type="match status" value="1"/>
</dbReference>
<dbReference type="SUPFAM" id="SSF50630">
    <property type="entry name" value="Acid proteases"/>
    <property type="match status" value="1"/>
</dbReference>
<dbReference type="AlphaFoldDB" id="A0A427AGK0"/>
<sequence length="349" mass="38856">MANSYVERVMIDTGSSTDILYFDAFQKLGWTDKDLVTLTSTLTGFTGDFVSPVGATTIPVTFGGEPRSKTLMVSFMVVKLPLVYNAIIGHPTLNRLKAVVSTYHRLLKFLTRTGVGEVRSDPRENKQCYLRTITLSKKSKVQSATANSQANALARLTSSCATDTSPGGIVRTTGSSVTLGVLSVNEEEGRWIIEIIHFKQTGALPEDKVAARQIKRTESCLAFGTKAVLPPDLVFPTLRIQTHDEEASNQQLCENLDLLEKKQADVDLRTLAYRRAVAKLYNHRVRPQLVKMGDLVLRKAEVSDPTRSHGKLALNWEGPYREGTYTLATIERRVLPRTWHISNLRNFFA</sequence>
<reference evidence="1 2" key="1">
    <citation type="journal article" date="2014" name="Agronomy (Basel)">
        <title>A Draft Genome Sequence for Ensete ventricosum, the Drought-Tolerant Tree Against Hunger.</title>
        <authorList>
            <person name="Harrison J."/>
            <person name="Moore K.A."/>
            <person name="Paszkiewicz K."/>
            <person name="Jones T."/>
            <person name="Grant M."/>
            <person name="Ambacheew D."/>
            <person name="Muzemil S."/>
            <person name="Studholme D.J."/>
        </authorList>
    </citation>
    <scope>NUCLEOTIDE SEQUENCE [LARGE SCALE GENOMIC DNA]</scope>
</reference>
<organism evidence="1 2">
    <name type="scientific">Ensete ventricosum</name>
    <name type="common">Abyssinian banana</name>
    <name type="synonym">Musa ensete</name>
    <dbReference type="NCBI Taxonomy" id="4639"/>
    <lineage>
        <taxon>Eukaryota</taxon>
        <taxon>Viridiplantae</taxon>
        <taxon>Streptophyta</taxon>
        <taxon>Embryophyta</taxon>
        <taxon>Tracheophyta</taxon>
        <taxon>Spermatophyta</taxon>
        <taxon>Magnoliopsida</taxon>
        <taxon>Liliopsida</taxon>
        <taxon>Zingiberales</taxon>
        <taxon>Musaceae</taxon>
        <taxon>Ensete</taxon>
    </lineage>
</organism>
<comment type="caution">
    <text evidence="1">The sequence shown here is derived from an EMBL/GenBank/DDBJ whole genome shotgun (WGS) entry which is preliminary data.</text>
</comment>
<evidence type="ECO:0000313" key="2">
    <source>
        <dbReference type="Proteomes" id="UP000287651"/>
    </source>
</evidence>
<dbReference type="InterPro" id="IPR021109">
    <property type="entry name" value="Peptidase_aspartic_dom_sf"/>
</dbReference>
<accession>A0A427AGK0</accession>